<proteinExistence type="predicted"/>
<comment type="caution">
    <text evidence="2">The sequence shown here is derived from an EMBL/GenBank/DDBJ whole genome shotgun (WGS) entry which is preliminary data.</text>
</comment>
<dbReference type="Proteomes" id="UP001266305">
    <property type="component" value="Unassembled WGS sequence"/>
</dbReference>
<accession>A0ABQ9TVF4</accession>
<dbReference type="EMBL" id="JASSZA010000019">
    <property type="protein sequence ID" value="KAK2088768.1"/>
    <property type="molecule type" value="Genomic_DNA"/>
</dbReference>
<evidence type="ECO:0000313" key="2">
    <source>
        <dbReference type="EMBL" id="KAK2088768.1"/>
    </source>
</evidence>
<name>A0ABQ9TVF4_SAGOE</name>
<organism evidence="2 3">
    <name type="scientific">Saguinus oedipus</name>
    <name type="common">Cotton-top tamarin</name>
    <name type="synonym">Oedipomidas oedipus</name>
    <dbReference type="NCBI Taxonomy" id="9490"/>
    <lineage>
        <taxon>Eukaryota</taxon>
        <taxon>Metazoa</taxon>
        <taxon>Chordata</taxon>
        <taxon>Craniata</taxon>
        <taxon>Vertebrata</taxon>
        <taxon>Euteleostomi</taxon>
        <taxon>Mammalia</taxon>
        <taxon>Eutheria</taxon>
        <taxon>Euarchontoglires</taxon>
        <taxon>Primates</taxon>
        <taxon>Haplorrhini</taxon>
        <taxon>Platyrrhini</taxon>
        <taxon>Cebidae</taxon>
        <taxon>Callitrichinae</taxon>
        <taxon>Saguinus</taxon>
    </lineage>
</organism>
<evidence type="ECO:0000256" key="1">
    <source>
        <dbReference type="SAM" id="MobiDB-lite"/>
    </source>
</evidence>
<gene>
    <name evidence="2" type="primary">NPAS1_3</name>
    <name evidence="2" type="ORF">P7K49_034675</name>
</gene>
<feature type="region of interest" description="Disordered" evidence="1">
    <location>
        <begin position="1"/>
        <end position="26"/>
    </location>
</feature>
<protein>
    <submittedName>
        <fullName evidence="2">Neuronal PAS domain-containing protein 1</fullName>
    </submittedName>
</protein>
<keyword evidence="3" id="KW-1185">Reference proteome</keyword>
<sequence length="81" mass="8468">MHQSSEDSGEEDPSGHPAPPRPEFTSVIRAGALKQDPVRPWGLAPPGDPPPTLLHAGFLPPVVRGLCTPGAIRYGPAELGL</sequence>
<evidence type="ECO:0000313" key="3">
    <source>
        <dbReference type="Proteomes" id="UP001266305"/>
    </source>
</evidence>
<feature type="non-terminal residue" evidence="2">
    <location>
        <position position="81"/>
    </location>
</feature>
<reference evidence="2 3" key="1">
    <citation type="submission" date="2023-05" db="EMBL/GenBank/DDBJ databases">
        <title>B98-5 Cell Line De Novo Hybrid Assembly: An Optical Mapping Approach.</title>
        <authorList>
            <person name="Kananen K."/>
            <person name="Auerbach J.A."/>
            <person name="Kautto E."/>
            <person name="Blachly J.S."/>
        </authorList>
    </citation>
    <scope>NUCLEOTIDE SEQUENCE [LARGE SCALE GENOMIC DNA]</scope>
    <source>
        <strain evidence="2">B95-8</strain>
        <tissue evidence="2">Cell line</tissue>
    </source>
</reference>